<organism evidence="3 4">
    <name type="scientific">Myxococcus xanthus</name>
    <dbReference type="NCBI Taxonomy" id="34"/>
    <lineage>
        <taxon>Bacteria</taxon>
        <taxon>Pseudomonadati</taxon>
        <taxon>Myxococcota</taxon>
        <taxon>Myxococcia</taxon>
        <taxon>Myxococcales</taxon>
        <taxon>Cystobacterineae</taxon>
        <taxon>Myxococcaceae</taxon>
        <taxon>Myxococcus</taxon>
    </lineage>
</organism>
<feature type="transmembrane region" description="Helical" evidence="2">
    <location>
        <begin position="209"/>
        <end position="229"/>
    </location>
</feature>
<proteinExistence type="predicted"/>
<feature type="region of interest" description="Disordered" evidence="1">
    <location>
        <begin position="1"/>
        <end position="42"/>
    </location>
</feature>
<keyword evidence="2" id="KW-1133">Transmembrane helix</keyword>
<keyword evidence="2" id="KW-0812">Transmembrane</keyword>
<name>A0A7Y4MSL2_MYXXA</name>
<feature type="region of interest" description="Disordered" evidence="1">
    <location>
        <begin position="66"/>
        <end position="92"/>
    </location>
</feature>
<protein>
    <submittedName>
        <fullName evidence="3">Uncharacterized protein</fullName>
    </submittedName>
</protein>
<evidence type="ECO:0000256" key="2">
    <source>
        <dbReference type="SAM" id="Phobius"/>
    </source>
</evidence>
<evidence type="ECO:0000256" key="1">
    <source>
        <dbReference type="SAM" id="MobiDB-lite"/>
    </source>
</evidence>
<feature type="transmembrane region" description="Helical" evidence="2">
    <location>
        <begin position="249"/>
        <end position="266"/>
    </location>
</feature>
<dbReference type="AlphaFoldDB" id="A0A7Y4MSL2"/>
<comment type="caution">
    <text evidence="3">The sequence shown here is derived from an EMBL/GenBank/DDBJ whole genome shotgun (WGS) entry which is preliminary data.</text>
</comment>
<dbReference type="Proteomes" id="UP000533080">
    <property type="component" value="Unassembled WGS sequence"/>
</dbReference>
<sequence length="277" mass="28541">MSHARHPETRGGNIPTVRVEAPAPRAHLRDTPRVAMPNEPSHRRPITACTLLLGCLLSAVSHAAAADAPLRDTPPPEARSRDLDTPAAPSPERAAVPTYIEPEDIPLPQGAWVAHGGLALLPVAGVWGASRVGGDTRAGATAAETAAGMLLGAIPSRLLFFRPAAPSPGRWMELETVSFGGGLVLTPPLTALGTWGLGELAFGESHHPGRAYLGALGGAALGTLLGVIVHEALVKLSKPSARLKSGRRLVGLGFIGVGATLGYQWAGGGPRPDGHTR</sequence>
<feature type="transmembrane region" description="Helical" evidence="2">
    <location>
        <begin position="177"/>
        <end position="197"/>
    </location>
</feature>
<gene>
    <name evidence="3" type="ORF">HNV28_20210</name>
</gene>
<evidence type="ECO:0000313" key="4">
    <source>
        <dbReference type="Proteomes" id="UP000533080"/>
    </source>
</evidence>
<reference evidence="3 4" key="1">
    <citation type="submission" date="2020-05" db="EMBL/GenBank/DDBJ databases">
        <authorList>
            <person name="Whitworth D."/>
        </authorList>
    </citation>
    <scope>NUCLEOTIDE SEQUENCE [LARGE SCALE GENOMIC DNA]</scope>
    <source>
        <strain evidence="3 4">AM005</strain>
    </source>
</reference>
<evidence type="ECO:0000313" key="3">
    <source>
        <dbReference type="EMBL" id="NOJ80625.1"/>
    </source>
</evidence>
<keyword evidence="2" id="KW-0472">Membrane</keyword>
<dbReference type="EMBL" id="JABFNT010000062">
    <property type="protein sequence ID" value="NOJ80625.1"/>
    <property type="molecule type" value="Genomic_DNA"/>
</dbReference>
<accession>A0A7Y4MSL2</accession>